<dbReference type="CDD" id="cd01483">
    <property type="entry name" value="E1_enzyme_family"/>
    <property type="match status" value="1"/>
</dbReference>
<evidence type="ECO:0000313" key="3">
    <source>
        <dbReference type="Proteomes" id="UP001198242"/>
    </source>
</evidence>
<evidence type="ECO:0000313" key="2">
    <source>
        <dbReference type="EMBL" id="MCC2211706.1"/>
    </source>
</evidence>
<dbReference type="GO" id="GO:0008641">
    <property type="term" value="F:ubiquitin-like modifier activating enzyme activity"/>
    <property type="evidence" value="ECO:0007669"/>
    <property type="project" value="InterPro"/>
</dbReference>
<dbReference type="EMBL" id="JAJEQM010000023">
    <property type="protein sequence ID" value="MCC2211706.1"/>
    <property type="molecule type" value="Genomic_DNA"/>
</dbReference>
<reference evidence="2 3" key="1">
    <citation type="submission" date="2021-10" db="EMBL/GenBank/DDBJ databases">
        <title>Anaerobic single-cell dispensing facilitates the cultivation of human gut bacteria.</title>
        <authorList>
            <person name="Afrizal A."/>
        </authorList>
    </citation>
    <scope>NUCLEOTIDE SEQUENCE [LARGE SCALE GENOMIC DNA]</scope>
    <source>
        <strain evidence="2 3">CLA-AA-H232</strain>
    </source>
</reference>
<keyword evidence="3" id="KW-1185">Reference proteome</keyword>
<dbReference type="GO" id="GO:0016779">
    <property type="term" value="F:nucleotidyltransferase activity"/>
    <property type="evidence" value="ECO:0007669"/>
    <property type="project" value="UniProtKB-KW"/>
</dbReference>
<dbReference type="InterPro" id="IPR000594">
    <property type="entry name" value="ThiF_NAD_FAD-bd"/>
</dbReference>
<dbReference type="Pfam" id="PF00899">
    <property type="entry name" value="ThiF"/>
    <property type="match status" value="1"/>
</dbReference>
<dbReference type="InterPro" id="IPR035985">
    <property type="entry name" value="Ubiquitin-activating_enz"/>
</dbReference>
<protein>
    <submittedName>
        <fullName evidence="2">ThiF family adenylyltransferase</fullName>
    </submittedName>
</protein>
<keyword evidence="2" id="KW-0548">Nucleotidyltransferase</keyword>
<dbReference type="AlphaFoldDB" id="A0AAE3E1C0"/>
<dbReference type="RefSeq" id="WP_022229546.1">
    <property type="nucleotide sequence ID" value="NZ_JAJEQM010000023.1"/>
</dbReference>
<evidence type="ECO:0000259" key="1">
    <source>
        <dbReference type="Pfam" id="PF00899"/>
    </source>
</evidence>
<dbReference type="Proteomes" id="UP001198242">
    <property type="component" value="Unassembled WGS sequence"/>
</dbReference>
<comment type="caution">
    <text evidence="2">The sequence shown here is derived from an EMBL/GenBank/DDBJ whole genome shotgun (WGS) entry which is preliminary data.</text>
</comment>
<name>A0AAE3E1C0_9FIRM</name>
<feature type="domain" description="THIF-type NAD/FAD binding fold" evidence="1">
    <location>
        <begin position="9"/>
        <end position="235"/>
    </location>
</feature>
<dbReference type="Gene3D" id="3.40.50.720">
    <property type="entry name" value="NAD(P)-binding Rossmann-like Domain"/>
    <property type="match status" value="1"/>
</dbReference>
<gene>
    <name evidence="2" type="ORF">LKE05_13035</name>
</gene>
<sequence>MKVNRYNGFKIILIGAGGTGGYIAPHLYRIAFASGCTARIIIADGDIVEEKNLIRQNFAACDIGKNKAQVMAERYAGTFGIETEYIPDFIEDKKTLERLVDSNCYYYNSQGPTVILIGAVDNNRSRQLCHEVFKETRNIIYIDSGNGEYTGQVVCGVRKNGRTITKPVAGIYPDILQGDEKFPTELSCAERSVSAPQSIAANLFASTIVASILYQLIVCGDLLVRKTTFSSMTMNSKTLLSRGGNR</sequence>
<proteinExistence type="predicted"/>
<accession>A0AAE3E1C0</accession>
<keyword evidence="2" id="KW-0808">Transferase</keyword>
<dbReference type="SUPFAM" id="SSF69572">
    <property type="entry name" value="Activating enzymes of the ubiquitin-like proteins"/>
    <property type="match status" value="1"/>
</dbReference>
<organism evidence="2 3">
    <name type="scientific">Hominilimicola fabiformis</name>
    <dbReference type="NCBI Taxonomy" id="2885356"/>
    <lineage>
        <taxon>Bacteria</taxon>
        <taxon>Bacillati</taxon>
        <taxon>Bacillota</taxon>
        <taxon>Clostridia</taxon>
        <taxon>Eubacteriales</taxon>
        <taxon>Oscillospiraceae</taxon>
        <taxon>Hominilimicola</taxon>
    </lineage>
</organism>